<reference evidence="7" key="1">
    <citation type="journal article" date="2019" name="Int. J. Syst. Evol. Microbiol.">
        <title>The Global Catalogue of Microorganisms (GCM) 10K type strain sequencing project: providing services to taxonomists for standard genome sequencing and annotation.</title>
        <authorList>
            <consortium name="The Broad Institute Genomics Platform"/>
            <consortium name="The Broad Institute Genome Sequencing Center for Infectious Disease"/>
            <person name="Wu L."/>
            <person name="Ma J."/>
        </authorList>
    </citation>
    <scope>NUCLEOTIDE SEQUENCE [LARGE SCALE GENOMIC DNA]</scope>
    <source>
        <strain evidence="7">CGMCC 4.7455</strain>
    </source>
</reference>
<dbReference type="InterPro" id="IPR015424">
    <property type="entry name" value="PyrdxlP-dep_Trfase"/>
</dbReference>
<dbReference type="SUPFAM" id="SSF53383">
    <property type="entry name" value="PLP-dependent transferases"/>
    <property type="match status" value="2"/>
</dbReference>
<dbReference type="Gene3D" id="3.90.1150.10">
    <property type="entry name" value="Aspartate Aminotransferase, domain 1"/>
    <property type="match status" value="1"/>
</dbReference>
<comment type="caution">
    <text evidence="6">The sequence shown here is derived from an EMBL/GenBank/DDBJ whole genome shotgun (WGS) entry which is preliminary data.</text>
</comment>
<keyword evidence="3" id="KW-0808">Transferase</keyword>
<dbReference type="PANTHER" id="PTHR30244">
    <property type="entry name" value="TRANSAMINASE"/>
    <property type="match status" value="1"/>
</dbReference>
<protein>
    <submittedName>
        <fullName evidence="6">DegT/DnrJ/EryC1/StrS family aminotransferase</fullName>
    </submittedName>
</protein>
<evidence type="ECO:0000313" key="6">
    <source>
        <dbReference type="EMBL" id="MFD1830289.1"/>
    </source>
</evidence>
<organism evidence="6 7">
    <name type="scientific">Streptomyces desertarenae</name>
    <dbReference type="NCBI Taxonomy" id="2666184"/>
    <lineage>
        <taxon>Bacteria</taxon>
        <taxon>Bacillati</taxon>
        <taxon>Actinomycetota</taxon>
        <taxon>Actinomycetes</taxon>
        <taxon>Kitasatosporales</taxon>
        <taxon>Streptomycetaceae</taxon>
        <taxon>Streptomyces</taxon>
    </lineage>
</organism>
<keyword evidence="2 6" id="KW-0032">Aminotransferase</keyword>
<proteinExistence type="inferred from homology"/>
<evidence type="ECO:0000256" key="2">
    <source>
        <dbReference type="ARBA" id="ARBA00022576"/>
    </source>
</evidence>
<dbReference type="Proteomes" id="UP001597365">
    <property type="component" value="Unassembled WGS sequence"/>
</dbReference>
<dbReference type="InterPro" id="IPR015422">
    <property type="entry name" value="PyrdxlP-dep_Trfase_small"/>
</dbReference>
<dbReference type="EMBL" id="JBHUFU010000006">
    <property type="protein sequence ID" value="MFD1830289.1"/>
    <property type="molecule type" value="Genomic_DNA"/>
</dbReference>
<evidence type="ECO:0000256" key="1">
    <source>
        <dbReference type="ARBA" id="ARBA00001933"/>
    </source>
</evidence>
<comment type="similarity">
    <text evidence="5">Belongs to the DegT/DnrJ/EryC1 family. L-glutamine:2-deoxy-scyllo-inosose/scyllo-inosose aminotransferase subfamily.</text>
</comment>
<evidence type="ECO:0000256" key="3">
    <source>
        <dbReference type="ARBA" id="ARBA00022679"/>
    </source>
</evidence>
<keyword evidence="4" id="KW-0663">Pyridoxal phosphate</keyword>
<dbReference type="GO" id="GO:0008483">
    <property type="term" value="F:transaminase activity"/>
    <property type="evidence" value="ECO:0007669"/>
    <property type="project" value="UniProtKB-KW"/>
</dbReference>
<evidence type="ECO:0000256" key="4">
    <source>
        <dbReference type="ARBA" id="ARBA00022898"/>
    </source>
</evidence>
<dbReference type="Gene3D" id="3.40.640.10">
    <property type="entry name" value="Type I PLP-dependent aspartate aminotransferase-like (Major domain)"/>
    <property type="match status" value="1"/>
</dbReference>
<sequence>MGTTLSGTLRSEFEARRIGAGDEVVVPAYCDPGVAAAVRRAGALPVFADIDPESLCLDPASVSAALSERTAAVVPVHLFGRTADTASMRLLAQRHGIHVIDPDGEPPAPPSVEEVRRRQLAEFLNARLKGVVVPSVVPGVRHAYEQYVVRVPGNGRPDRDAFRHALRARGVECHVPVTAPLYRLPEFRTDVWLPETERAVGECLALPLDASMSRRELQRIVSACNALGGLLMEPAC</sequence>
<accession>A0ABW4PJ50</accession>
<gene>
    <name evidence="6" type="ORF">ACFSJS_11490</name>
</gene>
<dbReference type="InterPro" id="IPR000653">
    <property type="entry name" value="DegT/StrS_aminotransferase"/>
</dbReference>
<comment type="cofactor">
    <cofactor evidence="1">
        <name>pyridoxal 5'-phosphate</name>
        <dbReference type="ChEBI" id="CHEBI:597326"/>
    </cofactor>
</comment>
<dbReference type="RefSeq" id="WP_380899661.1">
    <property type="nucleotide sequence ID" value="NZ_JBHUFU010000006.1"/>
</dbReference>
<dbReference type="InterPro" id="IPR015421">
    <property type="entry name" value="PyrdxlP-dep_Trfase_major"/>
</dbReference>
<dbReference type="PANTHER" id="PTHR30244:SF34">
    <property type="entry name" value="DTDP-4-AMINO-4,6-DIDEOXYGALACTOSE TRANSAMINASE"/>
    <property type="match status" value="1"/>
</dbReference>
<dbReference type="Pfam" id="PF01041">
    <property type="entry name" value="DegT_DnrJ_EryC1"/>
    <property type="match status" value="2"/>
</dbReference>
<name>A0ABW4PJ50_9ACTN</name>
<evidence type="ECO:0000313" key="7">
    <source>
        <dbReference type="Proteomes" id="UP001597365"/>
    </source>
</evidence>
<evidence type="ECO:0000256" key="5">
    <source>
        <dbReference type="ARBA" id="ARBA00038398"/>
    </source>
</evidence>
<keyword evidence="7" id="KW-1185">Reference proteome</keyword>